<dbReference type="InterPro" id="IPR013974">
    <property type="entry name" value="SAF"/>
</dbReference>
<dbReference type="eggNOG" id="COG3745">
    <property type="taxonomic scope" value="Bacteria"/>
</dbReference>
<comment type="caution">
    <text evidence="2">The sequence shown here is derived from an EMBL/GenBank/DDBJ whole genome shotgun (WGS) entry which is preliminary data.</text>
</comment>
<dbReference type="STRING" id="1121927.GOHSU_19_00600"/>
<dbReference type="Gene3D" id="3.90.1210.10">
    <property type="entry name" value="Antifreeze-like/N-acetylneuraminic acid synthase C-terminal domain"/>
    <property type="match status" value="1"/>
</dbReference>
<dbReference type="Pfam" id="PF08666">
    <property type="entry name" value="SAF"/>
    <property type="match status" value="1"/>
</dbReference>
<protein>
    <recommendedName>
        <fullName evidence="1">SAF domain-containing protein</fullName>
    </recommendedName>
</protein>
<dbReference type="AlphaFoldDB" id="L7L8K1"/>
<feature type="domain" description="SAF" evidence="1">
    <location>
        <begin position="21"/>
        <end position="83"/>
    </location>
</feature>
<evidence type="ECO:0000313" key="3">
    <source>
        <dbReference type="Proteomes" id="UP000053405"/>
    </source>
</evidence>
<reference evidence="2 3" key="1">
    <citation type="submission" date="2012-12" db="EMBL/GenBank/DDBJ databases">
        <title>Whole genome shotgun sequence of Gordonia hirsuta NBRC 16056.</title>
        <authorList>
            <person name="Isaki-Nakamura S."/>
            <person name="Hosoyama A."/>
            <person name="Tsuchikane K."/>
            <person name="Katsumata H."/>
            <person name="Baba S."/>
            <person name="Yamazaki S."/>
            <person name="Fujita N."/>
        </authorList>
    </citation>
    <scope>NUCLEOTIDE SEQUENCE [LARGE SCALE GENOMIC DNA]</scope>
    <source>
        <strain evidence="2 3">NBRC 16056</strain>
    </source>
</reference>
<evidence type="ECO:0000313" key="2">
    <source>
        <dbReference type="EMBL" id="GAC57455.1"/>
    </source>
</evidence>
<dbReference type="RefSeq" id="WP_005939565.1">
    <property type="nucleotide sequence ID" value="NZ_ATVK01000010.1"/>
</dbReference>
<keyword evidence="3" id="KW-1185">Reference proteome</keyword>
<gene>
    <name evidence="2" type="ORF">GOHSU_19_00600</name>
</gene>
<evidence type="ECO:0000259" key="1">
    <source>
        <dbReference type="SMART" id="SM00858"/>
    </source>
</evidence>
<organism evidence="2 3">
    <name type="scientific">Gordonia hirsuta DSM 44140 = NBRC 16056</name>
    <dbReference type="NCBI Taxonomy" id="1121927"/>
    <lineage>
        <taxon>Bacteria</taxon>
        <taxon>Bacillati</taxon>
        <taxon>Actinomycetota</taxon>
        <taxon>Actinomycetes</taxon>
        <taxon>Mycobacteriales</taxon>
        <taxon>Gordoniaceae</taxon>
        <taxon>Gordonia</taxon>
    </lineage>
</organism>
<proteinExistence type="predicted"/>
<dbReference type="Proteomes" id="UP000053405">
    <property type="component" value="Unassembled WGS sequence"/>
</dbReference>
<name>L7L8K1_9ACTN</name>
<dbReference type="SMART" id="SM00858">
    <property type="entry name" value="SAF"/>
    <property type="match status" value="1"/>
</dbReference>
<dbReference type="EMBL" id="BANT01000019">
    <property type="protein sequence ID" value="GAC57455.1"/>
    <property type="molecule type" value="Genomic_DNA"/>
</dbReference>
<sequence>MLLVAAAVILAVTERHRDRHDFAVVASRALTPGTELTADDVQVIALPAGAVLPGTLQRLDQAVGARLTGAIGQGEPVTATRLLSSRLPAALTGDPRGRLVPVRPADAAVAGLLRAGDVVDVLDEHAGVLAAGAVVAVPAGSAGRGPAGTGALPPPVLLAMGEKAAHRVAASSLANSLTVVLH</sequence>
<dbReference type="CDD" id="cd11614">
    <property type="entry name" value="SAF_CpaB_FlgA_like"/>
    <property type="match status" value="1"/>
</dbReference>
<accession>L7L8K1</accession>